<sequence length="81" mass="9391">MGHNFINNRTKRPNFNDRFTIVLVITVLYRSLYAGVINLVSAVDYFFLLIFILAIISYPILPNEENENADIFHNAIQSDKE</sequence>
<evidence type="ECO:0000313" key="3">
    <source>
        <dbReference type="Proteomes" id="UP000265692"/>
    </source>
</evidence>
<feature type="transmembrane region" description="Helical" evidence="1">
    <location>
        <begin position="21"/>
        <end position="39"/>
    </location>
</feature>
<protein>
    <submittedName>
        <fullName evidence="2">Uncharacterized protein</fullName>
    </submittedName>
</protein>
<evidence type="ECO:0000313" key="2">
    <source>
        <dbReference type="EMBL" id="RHW38303.1"/>
    </source>
</evidence>
<keyword evidence="3" id="KW-1185">Reference proteome</keyword>
<comment type="caution">
    <text evidence="2">The sequence shown here is derived from an EMBL/GenBank/DDBJ whole genome shotgun (WGS) entry which is preliminary data.</text>
</comment>
<feature type="transmembrane region" description="Helical" evidence="1">
    <location>
        <begin position="45"/>
        <end position="61"/>
    </location>
</feature>
<reference evidence="2 3" key="1">
    <citation type="submission" date="2018-08" db="EMBL/GenBank/DDBJ databases">
        <title>Lysinibacillus sp. YLB-03 draft genome sequence.</title>
        <authorList>
            <person name="Yu L."/>
        </authorList>
    </citation>
    <scope>NUCLEOTIDE SEQUENCE [LARGE SCALE GENOMIC DNA]</scope>
    <source>
        <strain evidence="2 3">YLB-03</strain>
    </source>
</reference>
<accession>A0A396SB30</accession>
<keyword evidence="1" id="KW-0812">Transmembrane</keyword>
<dbReference type="AlphaFoldDB" id="A0A396SB30"/>
<dbReference type="EMBL" id="QWEI01000002">
    <property type="protein sequence ID" value="RHW38303.1"/>
    <property type="molecule type" value="Genomic_DNA"/>
</dbReference>
<gene>
    <name evidence="2" type="ORF">D1B33_05295</name>
</gene>
<evidence type="ECO:0000256" key="1">
    <source>
        <dbReference type="SAM" id="Phobius"/>
    </source>
</evidence>
<name>A0A396SB30_9BACL</name>
<dbReference type="Proteomes" id="UP000265692">
    <property type="component" value="Unassembled WGS sequence"/>
</dbReference>
<keyword evidence="1" id="KW-0472">Membrane</keyword>
<keyword evidence="1" id="KW-1133">Transmembrane helix</keyword>
<organism evidence="2 3">
    <name type="scientific">Ureibacillus yapensis</name>
    <dbReference type="NCBI Taxonomy" id="2304605"/>
    <lineage>
        <taxon>Bacteria</taxon>
        <taxon>Bacillati</taxon>
        <taxon>Bacillota</taxon>
        <taxon>Bacilli</taxon>
        <taxon>Bacillales</taxon>
        <taxon>Caryophanaceae</taxon>
        <taxon>Ureibacillus</taxon>
    </lineage>
</organism>
<proteinExistence type="predicted"/>